<accession>K6YAN5</accession>
<protein>
    <recommendedName>
        <fullName evidence="3">WalW protein</fullName>
    </recommendedName>
</protein>
<dbReference type="STRING" id="1121922.GCA_000428905_00416"/>
<dbReference type="Proteomes" id="UP000006251">
    <property type="component" value="Unassembled WGS sequence"/>
</dbReference>
<gene>
    <name evidence="1" type="ORF">GPAL_2933</name>
</gene>
<dbReference type="RefSeq" id="WP_006013150.1">
    <property type="nucleotide sequence ID" value="NZ_BAEQ01000050.1"/>
</dbReference>
<dbReference type="InterPro" id="IPR011330">
    <property type="entry name" value="Glyco_hydro/deAcase_b/a-brl"/>
</dbReference>
<keyword evidence="2" id="KW-1185">Reference proteome</keyword>
<organism evidence="1 2">
    <name type="scientific">Brumicola pallidula DSM 14239 = ACAM 615</name>
    <dbReference type="NCBI Taxonomy" id="1121922"/>
    <lineage>
        <taxon>Bacteria</taxon>
        <taxon>Pseudomonadati</taxon>
        <taxon>Pseudomonadota</taxon>
        <taxon>Gammaproteobacteria</taxon>
        <taxon>Alteromonadales</taxon>
        <taxon>Alteromonadaceae</taxon>
        <taxon>Brumicola</taxon>
    </lineage>
</organism>
<dbReference type="EMBL" id="BAEQ01000050">
    <property type="protein sequence ID" value="GAC29784.1"/>
    <property type="molecule type" value="Genomic_DNA"/>
</dbReference>
<dbReference type="OrthoDB" id="9771584at2"/>
<dbReference type="GO" id="GO:0005975">
    <property type="term" value="P:carbohydrate metabolic process"/>
    <property type="evidence" value="ECO:0007669"/>
    <property type="project" value="InterPro"/>
</dbReference>
<evidence type="ECO:0000313" key="2">
    <source>
        <dbReference type="Proteomes" id="UP000006251"/>
    </source>
</evidence>
<dbReference type="AlphaFoldDB" id="K6YAN5"/>
<evidence type="ECO:0000313" key="1">
    <source>
        <dbReference type="EMBL" id="GAC29784.1"/>
    </source>
</evidence>
<evidence type="ECO:0008006" key="3">
    <source>
        <dbReference type="Google" id="ProtNLM"/>
    </source>
</evidence>
<dbReference type="SUPFAM" id="SSF88713">
    <property type="entry name" value="Glycoside hydrolase/deacetylase"/>
    <property type="match status" value="1"/>
</dbReference>
<name>K6YAN5_9ALTE</name>
<sequence length="340" mass="38892">MKNKPELVFILTVDTEEEWDWDGPFPEKDFSVKNLVQIPAFQSFCDEHGIRPCYFVDYAAAKGAIENKVFENAIKQNTCELGAHLHPWANPPYFDKPNEANSHVVNLPIEQVEAKLDELVSVFVTEFDYQPSSFRTGRWGISEAIMQLLWSRGFTVDSSVYPYYSNEFFSCQGSPIGAYWPDTSNVLKAGEQRNIMEIQASVGFNRKYFSLANAVHQAAESAPLKYVKTVSMLWHSAMLRKIYMSPEVMEAQDMVALARKMHENGSPYINMFFHSSNLIANGTGFFNVEDPFEVICSRISQVINLLSEDYTLNFMTLKEAQVYFSQNPTILNTHDYCYKT</sequence>
<proteinExistence type="predicted"/>
<comment type="caution">
    <text evidence="1">The sequence shown here is derived from an EMBL/GenBank/DDBJ whole genome shotgun (WGS) entry which is preliminary data.</text>
</comment>
<dbReference type="Gene3D" id="3.20.20.370">
    <property type="entry name" value="Glycoside hydrolase/deacetylase"/>
    <property type="match status" value="1"/>
</dbReference>
<reference evidence="2" key="1">
    <citation type="journal article" date="2014" name="Environ. Microbiol.">
        <title>Comparative genomics of the marine bacterial genus Glaciecola reveals the high degree of genomic diversity and genomic characteristic for cold adaptation.</title>
        <authorList>
            <person name="Qin Q.L."/>
            <person name="Xie B.B."/>
            <person name="Yu Y."/>
            <person name="Shu Y.L."/>
            <person name="Rong J.C."/>
            <person name="Zhang Y.J."/>
            <person name="Zhao D.L."/>
            <person name="Chen X.L."/>
            <person name="Zhang X.Y."/>
            <person name="Chen B."/>
            <person name="Zhou B.C."/>
            <person name="Zhang Y.Z."/>
        </authorList>
    </citation>
    <scope>NUCLEOTIDE SEQUENCE [LARGE SCALE GENOMIC DNA]</scope>
    <source>
        <strain evidence="2">ACAM 615</strain>
    </source>
</reference>